<dbReference type="InterPro" id="IPR020097">
    <property type="entry name" value="PsdUridine_synth_TruA_a/b_dom"/>
</dbReference>
<gene>
    <name evidence="4" type="primary">truA</name>
    <name evidence="7" type="ORF">X907_1044</name>
</gene>
<comment type="similarity">
    <text evidence="1 4 5">Belongs to the tRNA pseudouridine synthase TruA family.</text>
</comment>
<dbReference type="EC" id="5.4.99.12" evidence="4"/>
<keyword evidence="8" id="KW-1185">Reference proteome</keyword>
<dbReference type="OrthoDB" id="9811823at2"/>
<dbReference type="InterPro" id="IPR020103">
    <property type="entry name" value="PsdUridine_synth_cat_dom_sf"/>
</dbReference>
<dbReference type="Gene3D" id="3.30.70.580">
    <property type="entry name" value="Pseudouridine synthase I, catalytic domain, N-terminal subdomain"/>
    <property type="match status" value="1"/>
</dbReference>
<reference evidence="7 8" key="1">
    <citation type="submission" date="2016-12" db="EMBL/GenBank/DDBJ databases">
        <title>The genome of dimorphic prosthecate Glycocaulis alkaliphilus 6b-8t, isolated from crude oil dictates its adaptability in petroleum environments.</title>
        <authorList>
            <person name="Wu X.-L."/>
            <person name="Geng S."/>
        </authorList>
    </citation>
    <scope>NUCLEOTIDE SEQUENCE [LARGE SCALE GENOMIC DNA]</scope>
    <source>
        <strain evidence="7 8">6B-8</strain>
    </source>
</reference>
<evidence type="ECO:0000256" key="2">
    <source>
        <dbReference type="ARBA" id="ARBA00022694"/>
    </source>
</evidence>
<feature type="binding site" evidence="4">
    <location>
        <position position="111"/>
    </location>
    <ligand>
        <name>substrate</name>
    </ligand>
</feature>
<evidence type="ECO:0000256" key="4">
    <source>
        <dbReference type="HAMAP-Rule" id="MF_00171"/>
    </source>
</evidence>
<dbReference type="GO" id="GO:0031119">
    <property type="term" value="P:tRNA pseudouridine synthesis"/>
    <property type="evidence" value="ECO:0007669"/>
    <property type="project" value="UniProtKB-UniRule"/>
</dbReference>
<dbReference type="PIRSF" id="PIRSF001430">
    <property type="entry name" value="tRNA_psdUrid_synth"/>
    <property type="match status" value="1"/>
</dbReference>
<organism evidence="7 8">
    <name type="scientific">Glycocaulis alkaliphilus</name>
    <dbReference type="NCBI Taxonomy" id="1434191"/>
    <lineage>
        <taxon>Bacteria</taxon>
        <taxon>Pseudomonadati</taxon>
        <taxon>Pseudomonadota</taxon>
        <taxon>Alphaproteobacteria</taxon>
        <taxon>Maricaulales</taxon>
        <taxon>Maricaulaceae</taxon>
        <taxon>Glycocaulis</taxon>
    </lineage>
</organism>
<sequence length="253" mass="28008">MPRYLLTIEYDGGPFVGWQKQDNGLSVQTVMERAADALEEGRHEVYGAGRTDSGVHALAMTAHVDFAKNWPADVVRDALNHHLRPHPVSVLSARAVKDDTHARFSAVKRGYVYRIIDRRAPLALDAGKAWQVRVRLDADAMNIAAQSLVGTHDFTTFRDAQCQAESPVKSIDAIQVERRGEAIELKVEAISFLHRQIRSITGSLVEVGRGRWSVEDFRDALEAADRTRCGPVAPPDGLYLAFVDYPPEALANP</sequence>
<dbReference type="RefSeq" id="WP_127565948.1">
    <property type="nucleotide sequence ID" value="NZ_BMFB01000002.1"/>
</dbReference>
<evidence type="ECO:0000313" key="8">
    <source>
        <dbReference type="Proteomes" id="UP000286954"/>
    </source>
</evidence>
<dbReference type="Gene3D" id="3.30.70.660">
    <property type="entry name" value="Pseudouridine synthase I, catalytic domain, C-terminal subdomain"/>
    <property type="match status" value="1"/>
</dbReference>
<dbReference type="GO" id="GO:0003723">
    <property type="term" value="F:RNA binding"/>
    <property type="evidence" value="ECO:0007669"/>
    <property type="project" value="InterPro"/>
</dbReference>
<feature type="active site" description="Nucleophile" evidence="4">
    <location>
        <position position="52"/>
    </location>
</feature>
<feature type="domain" description="Pseudouridine synthase I TruA alpha/beta" evidence="6">
    <location>
        <begin position="144"/>
        <end position="246"/>
    </location>
</feature>
<dbReference type="InterPro" id="IPR020095">
    <property type="entry name" value="PsdUridine_synth_TruA_C"/>
</dbReference>
<dbReference type="EMBL" id="CP018911">
    <property type="protein sequence ID" value="AZU03583.1"/>
    <property type="molecule type" value="Genomic_DNA"/>
</dbReference>
<dbReference type="NCBIfam" id="TIGR00071">
    <property type="entry name" value="hisT_truA"/>
    <property type="match status" value="1"/>
</dbReference>
<comment type="subunit">
    <text evidence="4">Homodimer.</text>
</comment>
<proteinExistence type="inferred from homology"/>
<evidence type="ECO:0000259" key="6">
    <source>
        <dbReference type="Pfam" id="PF01416"/>
    </source>
</evidence>
<accession>A0A3T0E869</accession>
<dbReference type="HAMAP" id="MF_00171">
    <property type="entry name" value="TruA"/>
    <property type="match status" value="1"/>
</dbReference>
<comment type="catalytic activity">
    <reaction evidence="4 5">
        <text>uridine(38/39/40) in tRNA = pseudouridine(38/39/40) in tRNA</text>
        <dbReference type="Rhea" id="RHEA:22376"/>
        <dbReference type="Rhea" id="RHEA-COMP:10085"/>
        <dbReference type="Rhea" id="RHEA-COMP:10087"/>
        <dbReference type="ChEBI" id="CHEBI:65314"/>
        <dbReference type="ChEBI" id="CHEBI:65315"/>
        <dbReference type="EC" id="5.4.99.12"/>
    </reaction>
</comment>
<dbReference type="PANTHER" id="PTHR11142">
    <property type="entry name" value="PSEUDOURIDYLATE SYNTHASE"/>
    <property type="match status" value="1"/>
</dbReference>
<dbReference type="InterPro" id="IPR020094">
    <property type="entry name" value="TruA/RsuA/RluB/E/F_N"/>
</dbReference>
<dbReference type="GO" id="GO:0160147">
    <property type="term" value="F:tRNA pseudouridine(38-40) synthase activity"/>
    <property type="evidence" value="ECO:0007669"/>
    <property type="project" value="UniProtKB-EC"/>
</dbReference>
<evidence type="ECO:0000256" key="5">
    <source>
        <dbReference type="RuleBase" id="RU003792"/>
    </source>
</evidence>
<dbReference type="AlphaFoldDB" id="A0A3T0E869"/>
<name>A0A3T0E869_9PROT</name>
<dbReference type="Proteomes" id="UP000286954">
    <property type="component" value="Chromosome"/>
</dbReference>
<comment type="caution">
    <text evidence="4">Lacks conserved residue(s) required for the propagation of feature annotation.</text>
</comment>
<evidence type="ECO:0000313" key="7">
    <source>
        <dbReference type="EMBL" id="AZU03583.1"/>
    </source>
</evidence>
<dbReference type="KEGG" id="gak:X907_1044"/>
<dbReference type="PANTHER" id="PTHR11142:SF0">
    <property type="entry name" value="TRNA PSEUDOURIDINE SYNTHASE-LIKE 1"/>
    <property type="match status" value="1"/>
</dbReference>
<keyword evidence="2 4" id="KW-0819">tRNA processing</keyword>
<dbReference type="Pfam" id="PF01416">
    <property type="entry name" value="PseudoU_synth_1"/>
    <property type="match status" value="2"/>
</dbReference>
<evidence type="ECO:0000256" key="1">
    <source>
        <dbReference type="ARBA" id="ARBA00009375"/>
    </source>
</evidence>
<dbReference type="CDD" id="cd02570">
    <property type="entry name" value="PseudoU_synth_EcTruA"/>
    <property type="match status" value="1"/>
</dbReference>
<protein>
    <recommendedName>
        <fullName evidence="4">tRNA pseudouridine synthase A</fullName>
        <ecNumber evidence="4">5.4.99.12</ecNumber>
    </recommendedName>
    <alternativeName>
        <fullName evidence="4">tRNA pseudouridine(38-40) synthase</fullName>
    </alternativeName>
    <alternativeName>
        <fullName evidence="4">tRNA pseudouridylate synthase I</fullName>
    </alternativeName>
    <alternativeName>
        <fullName evidence="4">tRNA-uridine isomerase I</fullName>
    </alternativeName>
</protein>
<dbReference type="SUPFAM" id="SSF55120">
    <property type="entry name" value="Pseudouridine synthase"/>
    <property type="match status" value="1"/>
</dbReference>
<feature type="domain" description="Pseudouridine synthase I TruA alpha/beta" evidence="6">
    <location>
        <begin position="9"/>
        <end position="104"/>
    </location>
</feature>
<dbReference type="InterPro" id="IPR001406">
    <property type="entry name" value="PsdUridine_synth_TruA"/>
</dbReference>
<evidence type="ECO:0000256" key="3">
    <source>
        <dbReference type="ARBA" id="ARBA00023235"/>
    </source>
</evidence>
<comment type="function">
    <text evidence="4">Formation of pseudouridine at positions 38, 39 and 40 in the anticodon stem and loop of transfer RNAs.</text>
</comment>
<keyword evidence="3 4" id="KW-0413">Isomerase</keyword>